<organism evidence="3 4">
    <name type="scientific">Anaeromyxobacter oryzae</name>
    <dbReference type="NCBI Taxonomy" id="2918170"/>
    <lineage>
        <taxon>Bacteria</taxon>
        <taxon>Pseudomonadati</taxon>
        <taxon>Myxococcota</taxon>
        <taxon>Myxococcia</taxon>
        <taxon>Myxococcales</taxon>
        <taxon>Cystobacterineae</taxon>
        <taxon>Anaeromyxobacteraceae</taxon>
        <taxon>Anaeromyxobacter</taxon>
    </lineage>
</organism>
<feature type="transmembrane region" description="Helical" evidence="2">
    <location>
        <begin position="58"/>
        <end position="79"/>
    </location>
</feature>
<sequence length="138" mass="14081">MARESRLAYAALGFGLAAALACWNPLAAPFGLVVGLASVVLSVRALRRGVRRPFAAAGLALSVLAVGASALVLALTAGIGRDLSGQPVVAGPSREEATRTLDAAAERTRAARERARTELDQIDGKPAGGKPRESAPGR</sequence>
<proteinExistence type="predicted"/>
<evidence type="ECO:0000313" key="3">
    <source>
        <dbReference type="EMBL" id="BDG06802.1"/>
    </source>
</evidence>
<dbReference type="PROSITE" id="PS51257">
    <property type="entry name" value="PROKAR_LIPOPROTEIN"/>
    <property type="match status" value="1"/>
</dbReference>
<evidence type="ECO:0000256" key="1">
    <source>
        <dbReference type="SAM" id="MobiDB-lite"/>
    </source>
</evidence>
<keyword evidence="2" id="KW-0472">Membrane</keyword>
<keyword evidence="2" id="KW-1133">Transmembrane helix</keyword>
<keyword evidence="2" id="KW-0812">Transmembrane</keyword>
<feature type="region of interest" description="Disordered" evidence="1">
    <location>
        <begin position="86"/>
        <end position="138"/>
    </location>
</feature>
<keyword evidence="4" id="KW-1185">Reference proteome</keyword>
<feature type="compositionally biased region" description="Basic and acidic residues" evidence="1">
    <location>
        <begin position="93"/>
        <end position="123"/>
    </location>
</feature>
<evidence type="ECO:0000313" key="4">
    <source>
        <dbReference type="Proteomes" id="UP001162891"/>
    </source>
</evidence>
<evidence type="ECO:0008006" key="5">
    <source>
        <dbReference type="Google" id="ProtNLM"/>
    </source>
</evidence>
<reference evidence="4" key="1">
    <citation type="journal article" date="2022" name="Int. J. Syst. Evol. Microbiol.">
        <title>Anaeromyxobacter oryzae sp. nov., Anaeromyxobacter diazotrophicus sp. nov. and Anaeromyxobacter paludicola sp. nov., isolated from paddy soils.</title>
        <authorList>
            <person name="Itoh H."/>
            <person name="Xu Z."/>
            <person name="Mise K."/>
            <person name="Masuda Y."/>
            <person name="Ushijima N."/>
            <person name="Hayakawa C."/>
            <person name="Shiratori Y."/>
            <person name="Senoo K."/>
        </authorList>
    </citation>
    <scope>NUCLEOTIDE SEQUENCE [LARGE SCALE GENOMIC DNA]</scope>
    <source>
        <strain evidence="4">Red232</strain>
    </source>
</reference>
<dbReference type="Proteomes" id="UP001162891">
    <property type="component" value="Chromosome"/>
</dbReference>
<name>A0ABM7X4R5_9BACT</name>
<dbReference type="RefSeq" id="WP_248357277.1">
    <property type="nucleotide sequence ID" value="NZ_AP025591.1"/>
</dbReference>
<accession>A0ABM7X4R5</accession>
<evidence type="ECO:0000256" key="2">
    <source>
        <dbReference type="SAM" id="Phobius"/>
    </source>
</evidence>
<protein>
    <recommendedName>
        <fullName evidence="5">DUF4190 domain-containing protein</fullName>
    </recommendedName>
</protein>
<dbReference type="EMBL" id="AP025591">
    <property type="protein sequence ID" value="BDG06802.1"/>
    <property type="molecule type" value="Genomic_DNA"/>
</dbReference>
<gene>
    <name evidence="3" type="ORF">AMOR_57980</name>
</gene>